<comment type="caution">
    <text evidence="1">The sequence shown here is derived from an EMBL/GenBank/DDBJ whole genome shotgun (WGS) entry which is preliminary data.</text>
</comment>
<name>A0A0F9DFF8_9ZZZZ</name>
<protein>
    <submittedName>
        <fullName evidence="1">Uncharacterized protein</fullName>
    </submittedName>
</protein>
<gene>
    <name evidence="1" type="ORF">LCGC14_2552880</name>
</gene>
<proteinExistence type="predicted"/>
<accession>A0A0F9DFF8</accession>
<dbReference type="EMBL" id="LAZR01041941">
    <property type="protein sequence ID" value="KKL10733.1"/>
    <property type="molecule type" value="Genomic_DNA"/>
</dbReference>
<evidence type="ECO:0000313" key="1">
    <source>
        <dbReference type="EMBL" id="KKL10733.1"/>
    </source>
</evidence>
<organism evidence="1">
    <name type="scientific">marine sediment metagenome</name>
    <dbReference type="NCBI Taxonomy" id="412755"/>
    <lineage>
        <taxon>unclassified sequences</taxon>
        <taxon>metagenomes</taxon>
        <taxon>ecological metagenomes</taxon>
    </lineage>
</organism>
<sequence>MGSGDEGGGKRNALGDMLHKAIQDVGPREGGLKAEEVDALSQLFMMAFVPTGQENPRVLLSQMSDDFVNHVVSRLEEAKKNPIVGQIGQFFLIEWCYRNGHLNGDWMWKWEGIKRGDLHYNPRIPLSMLQLPKQV</sequence>
<dbReference type="AlphaFoldDB" id="A0A0F9DFF8"/>
<reference evidence="1" key="1">
    <citation type="journal article" date="2015" name="Nature">
        <title>Complex archaea that bridge the gap between prokaryotes and eukaryotes.</title>
        <authorList>
            <person name="Spang A."/>
            <person name="Saw J.H."/>
            <person name="Jorgensen S.L."/>
            <person name="Zaremba-Niedzwiedzka K."/>
            <person name="Martijn J."/>
            <person name="Lind A.E."/>
            <person name="van Eijk R."/>
            <person name="Schleper C."/>
            <person name="Guy L."/>
            <person name="Ettema T.J."/>
        </authorList>
    </citation>
    <scope>NUCLEOTIDE SEQUENCE</scope>
</reference>